<gene>
    <name evidence="1" type="ORF">GMARGA_LOCUS31888</name>
</gene>
<organism evidence="1 2">
    <name type="scientific">Gigaspora margarita</name>
    <dbReference type="NCBI Taxonomy" id="4874"/>
    <lineage>
        <taxon>Eukaryota</taxon>
        <taxon>Fungi</taxon>
        <taxon>Fungi incertae sedis</taxon>
        <taxon>Mucoromycota</taxon>
        <taxon>Glomeromycotina</taxon>
        <taxon>Glomeromycetes</taxon>
        <taxon>Diversisporales</taxon>
        <taxon>Gigasporaceae</taxon>
        <taxon>Gigaspora</taxon>
    </lineage>
</organism>
<dbReference type="EMBL" id="CAJVQB010048688">
    <property type="protein sequence ID" value="CAG8834111.1"/>
    <property type="molecule type" value="Genomic_DNA"/>
</dbReference>
<evidence type="ECO:0000313" key="2">
    <source>
        <dbReference type="Proteomes" id="UP000789901"/>
    </source>
</evidence>
<evidence type="ECO:0000313" key="1">
    <source>
        <dbReference type="EMBL" id="CAG8834111.1"/>
    </source>
</evidence>
<comment type="caution">
    <text evidence="1">The sequence shown here is derived from an EMBL/GenBank/DDBJ whole genome shotgun (WGS) entry which is preliminary data.</text>
</comment>
<proteinExistence type="predicted"/>
<reference evidence="1 2" key="1">
    <citation type="submission" date="2021-06" db="EMBL/GenBank/DDBJ databases">
        <authorList>
            <person name="Kallberg Y."/>
            <person name="Tangrot J."/>
            <person name="Rosling A."/>
        </authorList>
    </citation>
    <scope>NUCLEOTIDE SEQUENCE [LARGE SCALE GENOMIC DNA]</scope>
    <source>
        <strain evidence="1 2">120-4 pot B 10/14</strain>
    </source>
</reference>
<accession>A0ABN7WK64</accession>
<name>A0ABN7WK64_GIGMA</name>
<protein>
    <submittedName>
        <fullName evidence="1">31069_t:CDS:1</fullName>
    </submittedName>
</protein>
<dbReference type="Proteomes" id="UP000789901">
    <property type="component" value="Unassembled WGS sequence"/>
</dbReference>
<keyword evidence="2" id="KW-1185">Reference proteome</keyword>
<sequence>MFKFNHVKHRIDESLFSKDTNESLNPFASDQFNTIIETSSYERRNQNIHFPISSALIKNSFCSNYKIRTINNLSLDFEVIKIIESLSIHYNQFYKMPSPENLIIGLHYFGYSTLDIENEYSKILSLRALEVSDLLNQELKSSERLKSKEATDQFNSTTKSNVSHIIINKNIVSNYEAADKIENYEDKKYTIDKKNFTIDEFLEYLSEQIELLQKNNRLVNASFSLEFEKTSKLILELQKDIEDFEIFHLRKEFGEYYDGIHCIDWVCTENSQRISCRDSFNYQVRAEYNNLKTQRKLYDSLNY</sequence>